<gene>
    <name evidence="1" type="ORF">MRB53_002066</name>
</gene>
<sequence length="80" mass="8679">MLAHYDIPENVGNRAPLPSEIREVADIERARAASDTHSFFTHPVDDLANRPQGSARPTRGGVAELSTRAEGQVQLNDQSA</sequence>
<reference evidence="1 2" key="1">
    <citation type="journal article" date="2022" name="Hortic Res">
        <title>A haplotype resolved chromosomal level avocado genome allows analysis of novel avocado genes.</title>
        <authorList>
            <person name="Nath O."/>
            <person name="Fletcher S.J."/>
            <person name="Hayward A."/>
            <person name="Shaw L.M."/>
            <person name="Masouleh A.K."/>
            <person name="Furtado A."/>
            <person name="Henry R.J."/>
            <person name="Mitter N."/>
        </authorList>
    </citation>
    <scope>NUCLEOTIDE SEQUENCE [LARGE SCALE GENOMIC DNA]</scope>
    <source>
        <strain evidence="2">cv. Hass</strain>
    </source>
</reference>
<organism evidence="1 2">
    <name type="scientific">Persea americana</name>
    <name type="common">Avocado</name>
    <dbReference type="NCBI Taxonomy" id="3435"/>
    <lineage>
        <taxon>Eukaryota</taxon>
        <taxon>Viridiplantae</taxon>
        <taxon>Streptophyta</taxon>
        <taxon>Embryophyta</taxon>
        <taxon>Tracheophyta</taxon>
        <taxon>Spermatophyta</taxon>
        <taxon>Magnoliopsida</taxon>
        <taxon>Magnoliidae</taxon>
        <taxon>Laurales</taxon>
        <taxon>Lauraceae</taxon>
        <taxon>Persea</taxon>
    </lineage>
</organism>
<protein>
    <submittedName>
        <fullName evidence="1">Uncharacterized protein</fullName>
    </submittedName>
</protein>
<comment type="caution">
    <text evidence="1">The sequence shown here is derived from an EMBL/GenBank/DDBJ whole genome shotgun (WGS) entry which is preliminary data.</text>
</comment>
<evidence type="ECO:0000313" key="2">
    <source>
        <dbReference type="Proteomes" id="UP001234297"/>
    </source>
</evidence>
<accession>A0ACC2MTT1</accession>
<dbReference type="EMBL" id="CM056809">
    <property type="protein sequence ID" value="KAJ8649043.1"/>
    <property type="molecule type" value="Genomic_DNA"/>
</dbReference>
<evidence type="ECO:0000313" key="1">
    <source>
        <dbReference type="EMBL" id="KAJ8649043.1"/>
    </source>
</evidence>
<dbReference type="Proteomes" id="UP001234297">
    <property type="component" value="Chromosome 1"/>
</dbReference>
<name>A0ACC2MTT1_PERAE</name>
<proteinExistence type="predicted"/>
<keyword evidence="2" id="KW-1185">Reference proteome</keyword>